<name>A0A366HPY7_9BACT</name>
<dbReference type="InterPro" id="IPR011009">
    <property type="entry name" value="Kinase-like_dom_sf"/>
</dbReference>
<proteinExistence type="predicted"/>
<dbReference type="OrthoDB" id="179154at2"/>
<protein>
    <submittedName>
        <fullName evidence="2">TPR repeat protein</fullName>
    </submittedName>
</protein>
<dbReference type="Gene3D" id="1.25.40.10">
    <property type="entry name" value="Tetratricopeptide repeat domain"/>
    <property type="match status" value="1"/>
</dbReference>
<feature type="compositionally biased region" description="Pro residues" evidence="1">
    <location>
        <begin position="779"/>
        <end position="793"/>
    </location>
</feature>
<feature type="compositionally biased region" description="Low complexity" evidence="1">
    <location>
        <begin position="756"/>
        <end position="778"/>
    </location>
</feature>
<dbReference type="InterPro" id="IPR011990">
    <property type="entry name" value="TPR-like_helical_dom_sf"/>
</dbReference>
<dbReference type="AlphaFoldDB" id="A0A366HPY7"/>
<evidence type="ECO:0000256" key="1">
    <source>
        <dbReference type="SAM" id="MobiDB-lite"/>
    </source>
</evidence>
<dbReference type="Proteomes" id="UP000253426">
    <property type="component" value="Unassembled WGS sequence"/>
</dbReference>
<reference evidence="2 3" key="1">
    <citation type="submission" date="2018-06" db="EMBL/GenBank/DDBJ databases">
        <title>Genomic Encyclopedia of Type Strains, Phase IV (KMG-IV): sequencing the most valuable type-strain genomes for metagenomic binning, comparative biology and taxonomic classification.</title>
        <authorList>
            <person name="Goeker M."/>
        </authorList>
    </citation>
    <scope>NUCLEOTIDE SEQUENCE [LARGE SCALE GENOMIC DNA]</scope>
    <source>
        <strain evidence="2 3">DSM 25532</strain>
    </source>
</reference>
<keyword evidence="3" id="KW-1185">Reference proteome</keyword>
<comment type="caution">
    <text evidence="2">The sequence shown here is derived from an EMBL/GenBank/DDBJ whole genome shotgun (WGS) entry which is preliminary data.</text>
</comment>
<dbReference type="SUPFAM" id="SSF81901">
    <property type="entry name" value="HCP-like"/>
    <property type="match status" value="1"/>
</dbReference>
<dbReference type="InterPro" id="IPR052945">
    <property type="entry name" value="Mitotic_Regulator"/>
</dbReference>
<organism evidence="2 3">
    <name type="scientific">Roseimicrobium gellanilyticum</name>
    <dbReference type="NCBI Taxonomy" id="748857"/>
    <lineage>
        <taxon>Bacteria</taxon>
        <taxon>Pseudomonadati</taxon>
        <taxon>Verrucomicrobiota</taxon>
        <taxon>Verrucomicrobiia</taxon>
        <taxon>Verrucomicrobiales</taxon>
        <taxon>Verrucomicrobiaceae</taxon>
        <taxon>Roseimicrobium</taxon>
    </lineage>
</organism>
<sequence length="1043" mass="111289">MPNVRVIESMPGPTQFRHYLIAQEAGGKNIEVVRSAEQVGVLAFDLERHVFVHFHVLLEPLKDKTVFEERAKQVRARGHTRLARLLDYGEDDGSPFYITTNVDGETLRSYLERSESLPVWLAMQVTHSALEAMQALIEVGDFVPTQPLDALRIIQTGPQSVEVEVADYRLMEEPVGKAAKARQGRSPLEKQGQFLNAFFQERLESGESPASATLQTADFIELLQNLLSACGPEKQEALAALLKELSTLMPPAPPVELPSACKPRPYLAVLLAGFTEVARSIASTVRIQSQKLDPYHPYSLRGTMLKLGQAVVVEQVPPSRLAGTIPAELFQQVQNLPKAGKFPNLVPVLFVEEKDGIQTVAETAVEGVTLQEVLEVRDTLGVQEIYLVLAGVDAALAQLEKAGLPARRLRLEDVFLFTGVGQESPRDSGLLSRKLNEWSGFSVVIRAHPCLHAIAGRGTDPAVLLPLDANKSDDAEPIWNGGWMAALGCFLAGMPDADATKHEAGIAETDSVRRLLEEEVRHAREGAPIKRAAFLAKYARVMQQFDVAKSARTGAVWSEVSGGQAAASAPEAQEAPVYQPKVAGPAPAEGLRQLTRLPEKKGATPPLTSAPAHNPPPKPTIGFAEALIRQTQAHDPDDHYEGGGLRPIRGRMHELPESESSWRPMHEETSLWIRVALLLIGSLVLGAILAHLSGRALWQDIPAPKAVLATDPLAPDAPIIDLPVAPKKQPSSGAPTLPAPTGSSFKDVNLEPKATPPRAGSAAGSVAPAAPRPASAAPPQAPTIAPVPPPPAMTNPVASTSSLPAPVVSPETAGMDAKLDARLAELRLSGGKLPAALRVETERAASRGNAEAMLAMGRSSLRGEVGAVDERAAYIWFEKAAQAGSVPANVPLAECHLQGWGTPSDPVKAVELLSIAVAAGDSQAKDLLGVCYRLGKGVPRDDARAFALCSEAYRAGIVSACGNLGALYLRGQGVAEDAALAVQLFAEGARRGHAESMQQYAHALEYGTGIPADRAQATQWYQKSAALGNAEASAWCREKGVVY</sequence>
<dbReference type="EMBL" id="QNRR01000002">
    <property type="protein sequence ID" value="RBP45710.1"/>
    <property type="molecule type" value="Genomic_DNA"/>
</dbReference>
<evidence type="ECO:0000313" key="2">
    <source>
        <dbReference type="EMBL" id="RBP45710.1"/>
    </source>
</evidence>
<gene>
    <name evidence="2" type="ORF">DES53_10292</name>
</gene>
<evidence type="ECO:0000313" key="3">
    <source>
        <dbReference type="Proteomes" id="UP000253426"/>
    </source>
</evidence>
<accession>A0A366HPY7</accession>
<dbReference type="SUPFAM" id="SSF56112">
    <property type="entry name" value="Protein kinase-like (PK-like)"/>
    <property type="match status" value="1"/>
</dbReference>
<feature type="region of interest" description="Disordered" evidence="1">
    <location>
        <begin position="720"/>
        <end position="804"/>
    </location>
</feature>
<dbReference type="SMART" id="SM00671">
    <property type="entry name" value="SEL1"/>
    <property type="match status" value="5"/>
</dbReference>
<dbReference type="Pfam" id="PF08238">
    <property type="entry name" value="Sel1"/>
    <property type="match status" value="5"/>
</dbReference>
<dbReference type="PANTHER" id="PTHR43628:SF1">
    <property type="entry name" value="CHITIN SYNTHASE REGULATORY FACTOR 2-RELATED"/>
    <property type="match status" value="1"/>
</dbReference>
<dbReference type="InterPro" id="IPR006597">
    <property type="entry name" value="Sel1-like"/>
</dbReference>
<dbReference type="PANTHER" id="PTHR43628">
    <property type="entry name" value="ACTIVATOR OF C KINASE PROTEIN 1-RELATED"/>
    <property type="match status" value="1"/>
</dbReference>